<dbReference type="CDD" id="cd00054">
    <property type="entry name" value="EGF_CA"/>
    <property type="match status" value="1"/>
</dbReference>
<keyword evidence="2" id="KW-1133">Transmembrane helix</keyword>
<dbReference type="PhylomeDB" id="T1J6Q5"/>
<evidence type="ECO:0000313" key="5">
    <source>
        <dbReference type="EnsemblMetazoa" id="SMAR009327-PA"/>
    </source>
</evidence>
<dbReference type="Gene3D" id="2.170.300.10">
    <property type="entry name" value="Tie2 ligand-binding domain superfamily"/>
    <property type="match status" value="1"/>
</dbReference>
<comment type="caution">
    <text evidence="1">Lacks conserved residue(s) required for the propagation of feature annotation.</text>
</comment>
<feature type="transmembrane region" description="Helical" evidence="2">
    <location>
        <begin position="955"/>
        <end position="982"/>
    </location>
</feature>
<keyword evidence="6" id="KW-1185">Reference proteome</keyword>
<dbReference type="SUPFAM" id="SSF49265">
    <property type="entry name" value="Fibronectin type III"/>
    <property type="match status" value="3"/>
</dbReference>
<evidence type="ECO:0000259" key="3">
    <source>
        <dbReference type="PROSITE" id="PS50026"/>
    </source>
</evidence>
<dbReference type="CDD" id="cd00063">
    <property type="entry name" value="FN3"/>
    <property type="match status" value="4"/>
</dbReference>
<proteinExistence type="predicted"/>
<feature type="domain" description="Fibronectin type-III" evidence="4">
    <location>
        <begin position="601"/>
        <end position="701"/>
    </location>
</feature>
<sequence length="1010" mass="111369">MKIQVNDVDKELHIPPSSDPVKDHQFGAFSCQISSKDAPTQVITLKQSSPQNAELISLAPYVRAHIGQNISLHMSKTANEIAQIRLVWRHKGVKVTRGTDSLRLDIFPVTPKDAGIYELFYEGRRKLGRHGIARLVVTQCPANRYGIKCHLVCPLCLNGGICHEISGQCLCPPGFGGENCQNPCGANKLGPTCSWECNTNEINDGCSKFLICLPDPLSCTCASGYMGSDCTQQCPSGRFGANCLQICQCVNEQPCDPTSGACVTGCRDGWQGPSCQVPELESVQQLKLFKTPSPHKVRMTWSRTHPSFATSYTIEYRFVGKELCATRPTRTSWQLATTSDLQITLENLEPFSQYEFYITANSTLGTSKTKGGIFITDPSAPVGFPSNLTFESFESTVATLSWAPVDCEQSEGVIETYETEIWLLPESIRGHEGLKDARGIAWTVLETSKILPTRLNSSLTRIRIDGLAAYHYYAFRVRARTAVGSGPWSDGIVFVTEYSMVPPPRLMLIEKSAHTLSVGVASMDVPSELVRRIKLRLWAVSMEFPVESEVDLEANRDFAVHNYTFHKLVPSTTYLVRAKMAADVGWGNWSSVLSLVTDETYPSAPSVSLLRTDSSYLVLVLHPPITSNGIILKYKVRVAGSRSSGVTPIIPVISVPPGAGTLNYTVKNLVPASWYQISAQAATSVGWGNWSETFETWTNEGVPEAPSSLRLISANGTSLLVKWTPPSQSYGKVTGYELSCNPRSSLNTSIIISQLRSQSFPIHENINEFLITHLEPLTKYNVEIRASNAKFQGHHTSKIFMTGIPSPISLECFPDSATETTIPVHISALDLPLDLITFYQVIVEDGDKEIAFNDDNLSGFEVGKDFYVALQVDGSQITPYGLLVYVGDDRKYSGYWNTPLSTDKLYRFRLRVVAFDGQTNYSSYSMKTTAASTSAIQPAAQRAVGNCLIYDPQCFWFPFSVVGFSICALWLVASIITFKYCLFKKPVQKQIPSEKEPGSCNSITWSVAVR</sequence>
<reference evidence="5" key="2">
    <citation type="submission" date="2015-02" db="UniProtKB">
        <authorList>
            <consortium name="EnsemblMetazoa"/>
        </authorList>
    </citation>
    <scope>IDENTIFICATION</scope>
</reference>
<dbReference type="AlphaFoldDB" id="T1J6Q5"/>
<dbReference type="PROSITE" id="PS00022">
    <property type="entry name" value="EGF_1"/>
    <property type="match status" value="2"/>
</dbReference>
<feature type="domain" description="Fibronectin type-III" evidence="4">
    <location>
        <begin position="384"/>
        <end position="499"/>
    </location>
</feature>
<dbReference type="eggNOG" id="KOG0200">
    <property type="taxonomic scope" value="Eukaryota"/>
</dbReference>
<dbReference type="InterPro" id="IPR003961">
    <property type="entry name" value="FN3_dom"/>
</dbReference>
<accession>T1J6Q5</accession>
<dbReference type="SMART" id="SM00181">
    <property type="entry name" value="EGF"/>
    <property type="match status" value="3"/>
</dbReference>
<keyword evidence="1" id="KW-0245">EGF-like domain</keyword>
<feature type="domain" description="Fibronectin type-III" evidence="4">
    <location>
        <begin position="282"/>
        <end position="380"/>
    </location>
</feature>
<dbReference type="eggNOG" id="KOG3510">
    <property type="taxonomic scope" value="Eukaryota"/>
</dbReference>
<dbReference type="EnsemblMetazoa" id="SMAR009327-RA">
    <property type="protein sequence ID" value="SMAR009327-PA"/>
    <property type="gene ID" value="SMAR009327"/>
</dbReference>
<dbReference type="HOGENOM" id="CLU_297969_0_0_1"/>
<evidence type="ECO:0000256" key="1">
    <source>
        <dbReference type="PROSITE-ProRule" id="PRU00076"/>
    </source>
</evidence>
<evidence type="ECO:0000256" key="2">
    <source>
        <dbReference type="SAM" id="Phobius"/>
    </source>
</evidence>
<keyword evidence="1" id="KW-1015">Disulfide bond</keyword>
<dbReference type="InterPro" id="IPR036116">
    <property type="entry name" value="FN3_sf"/>
</dbReference>
<feature type="disulfide bond" evidence="1">
    <location>
        <begin position="171"/>
        <end position="180"/>
    </location>
</feature>
<dbReference type="Pfam" id="PF00041">
    <property type="entry name" value="fn3"/>
    <property type="match status" value="3"/>
</dbReference>
<dbReference type="OMA" id="HEISGQC"/>
<dbReference type="FunFam" id="2.170.300.10:FF:000003">
    <property type="entry name" value="tyrosine-protein kinase receptor Tie-1 isoform X1"/>
    <property type="match status" value="1"/>
</dbReference>
<keyword evidence="2" id="KW-0812">Transmembrane</keyword>
<dbReference type="InterPro" id="IPR000742">
    <property type="entry name" value="EGF"/>
</dbReference>
<feature type="domain" description="Fibronectin type-III" evidence="4">
    <location>
        <begin position="502"/>
        <end position="600"/>
    </location>
</feature>
<keyword evidence="2" id="KW-0472">Membrane</keyword>
<dbReference type="STRING" id="126957.T1J6Q5"/>
<dbReference type="PROSITE" id="PS50853">
    <property type="entry name" value="FN3"/>
    <property type="match status" value="5"/>
</dbReference>
<dbReference type="PANTHER" id="PTHR26391:SF18">
    <property type="entry name" value="PROTEIN KINASE RECEPTOR TIE-1, PUTATIVE-RELATED"/>
    <property type="match status" value="1"/>
</dbReference>
<evidence type="ECO:0000259" key="4">
    <source>
        <dbReference type="PROSITE" id="PS50853"/>
    </source>
</evidence>
<dbReference type="EMBL" id="JH431883">
    <property type="status" value="NOT_ANNOTATED_CDS"/>
    <property type="molecule type" value="Genomic_DNA"/>
</dbReference>
<dbReference type="InterPro" id="IPR013783">
    <property type="entry name" value="Ig-like_fold"/>
</dbReference>
<feature type="domain" description="EGF-like" evidence="3">
    <location>
        <begin position="154"/>
        <end position="181"/>
    </location>
</feature>
<name>T1J6Q5_STRMM</name>
<dbReference type="Gene3D" id="2.60.40.10">
    <property type="entry name" value="Immunoglobulins"/>
    <property type="match status" value="5"/>
</dbReference>
<dbReference type="PROSITE" id="PS50026">
    <property type="entry name" value="EGF_3"/>
    <property type="match status" value="1"/>
</dbReference>
<dbReference type="PANTHER" id="PTHR26391">
    <property type="entry name" value="INACTIVE TYROSINE-PROTEIN KINASE 7"/>
    <property type="match status" value="1"/>
</dbReference>
<organism evidence="5 6">
    <name type="scientific">Strigamia maritima</name>
    <name type="common">European centipede</name>
    <name type="synonym">Geophilus maritimus</name>
    <dbReference type="NCBI Taxonomy" id="126957"/>
    <lineage>
        <taxon>Eukaryota</taxon>
        <taxon>Metazoa</taxon>
        <taxon>Ecdysozoa</taxon>
        <taxon>Arthropoda</taxon>
        <taxon>Myriapoda</taxon>
        <taxon>Chilopoda</taxon>
        <taxon>Pleurostigmophora</taxon>
        <taxon>Geophilomorpha</taxon>
        <taxon>Linotaeniidae</taxon>
        <taxon>Strigamia</taxon>
    </lineage>
</organism>
<protein>
    <submittedName>
        <fullName evidence="5">Uncharacterized protein</fullName>
    </submittedName>
</protein>
<evidence type="ECO:0000313" key="6">
    <source>
        <dbReference type="Proteomes" id="UP000014500"/>
    </source>
</evidence>
<dbReference type="Proteomes" id="UP000014500">
    <property type="component" value="Unassembled WGS sequence"/>
</dbReference>
<feature type="domain" description="Fibronectin type-III" evidence="4">
    <location>
        <begin position="705"/>
        <end position="807"/>
    </location>
</feature>
<dbReference type="SMART" id="SM00060">
    <property type="entry name" value="FN3"/>
    <property type="match status" value="5"/>
</dbReference>
<reference evidence="6" key="1">
    <citation type="submission" date="2011-05" db="EMBL/GenBank/DDBJ databases">
        <authorList>
            <person name="Richards S.R."/>
            <person name="Qu J."/>
            <person name="Jiang H."/>
            <person name="Jhangiani S.N."/>
            <person name="Agravi P."/>
            <person name="Goodspeed R."/>
            <person name="Gross S."/>
            <person name="Mandapat C."/>
            <person name="Jackson L."/>
            <person name="Mathew T."/>
            <person name="Pu L."/>
            <person name="Thornton R."/>
            <person name="Saada N."/>
            <person name="Wilczek-Boney K.B."/>
            <person name="Lee S."/>
            <person name="Kovar C."/>
            <person name="Wu Y."/>
            <person name="Scherer S.E."/>
            <person name="Worley K.C."/>
            <person name="Muzny D.M."/>
            <person name="Gibbs R."/>
        </authorList>
    </citation>
    <scope>NUCLEOTIDE SEQUENCE</scope>
    <source>
        <strain evidence="6">Brora</strain>
    </source>
</reference>